<evidence type="ECO:0000259" key="1">
    <source>
        <dbReference type="Pfam" id="PF09848"/>
    </source>
</evidence>
<dbReference type="InterPro" id="IPR018647">
    <property type="entry name" value="SLFN_3-like_DNA/RNA_helicase"/>
</dbReference>
<dbReference type="EMBL" id="JAHVKP010000001">
    <property type="protein sequence ID" value="MBY6218773.1"/>
    <property type="molecule type" value="Genomic_DNA"/>
</dbReference>
<dbReference type="Gene3D" id="3.40.50.300">
    <property type="entry name" value="P-loop containing nucleotide triphosphate hydrolases"/>
    <property type="match status" value="1"/>
</dbReference>
<reference evidence="2" key="1">
    <citation type="submission" date="2021-06" db="EMBL/GenBank/DDBJ databases">
        <title>50 bacteria genomes isolated from Dapeng, Shenzhen, China.</title>
        <authorList>
            <person name="Zheng W."/>
            <person name="Yu S."/>
            <person name="Huang Y."/>
        </authorList>
    </citation>
    <scope>NUCLEOTIDE SEQUENCE</scope>
    <source>
        <strain evidence="2">DP4N28-2</strain>
    </source>
</reference>
<gene>
    <name evidence="2" type="ORF">KUV31_10530</name>
</gene>
<comment type="caution">
    <text evidence="2">The sequence shown here is derived from an EMBL/GenBank/DDBJ whole genome shotgun (WGS) entry which is preliminary data.</text>
</comment>
<dbReference type="SUPFAM" id="SSF52540">
    <property type="entry name" value="P-loop containing nucleoside triphosphate hydrolases"/>
    <property type="match status" value="1"/>
</dbReference>
<evidence type="ECO:0000313" key="2">
    <source>
        <dbReference type="EMBL" id="MBY6218773.1"/>
    </source>
</evidence>
<proteinExistence type="predicted"/>
<evidence type="ECO:0000313" key="3">
    <source>
        <dbReference type="Proteomes" id="UP000824927"/>
    </source>
</evidence>
<accession>A0A9Q3S271</accession>
<dbReference type="Proteomes" id="UP000824927">
    <property type="component" value="Unassembled WGS sequence"/>
</dbReference>
<protein>
    <submittedName>
        <fullName evidence="2">DUF2075 domain-containing protein</fullName>
    </submittedName>
</protein>
<organism evidence="2 3">
    <name type="scientific">Qipengyuania aquimaris</name>
    <dbReference type="NCBI Taxonomy" id="255984"/>
    <lineage>
        <taxon>Bacteria</taxon>
        <taxon>Pseudomonadati</taxon>
        <taxon>Pseudomonadota</taxon>
        <taxon>Alphaproteobacteria</taxon>
        <taxon>Sphingomonadales</taxon>
        <taxon>Erythrobacteraceae</taxon>
        <taxon>Qipengyuania</taxon>
    </lineage>
</organism>
<dbReference type="Pfam" id="PF09848">
    <property type="entry name" value="SLFN-g3_helicase"/>
    <property type="match status" value="1"/>
</dbReference>
<dbReference type="AlphaFoldDB" id="A0A9Q3S271"/>
<feature type="domain" description="Schlafen group 3-like DNA/RNA helicase" evidence="1">
    <location>
        <begin position="243"/>
        <end position="627"/>
    </location>
</feature>
<dbReference type="InterPro" id="IPR027417">
    <property type="entry name" value="P-loop_NTPase"/>
</dbReference>
<name>A0A9Q3S271_9SPHN</name>
<sequence>MPSNTRSFFASSGAEFLRSTPHSILGSLSLRVGLEHSGEEAQQIKAWQRQIDLLQEAISEMPVVPEGVLLELPLFRLERRIDAIVLISGSIVCLEFKIGARSFGSTEIAQTMDYALCLRDFHSGSGGLPIFPVLCADEAPERLCRISMDLTDQVSSCNLVNGKYLTIALKAIAAQADAPALDWQKFDSATYNPTPNIVATARALYAGHSVEEIGRADASAEAIRQTADKLRALAADAKLNRRKVVCFVTGEPGSGKTLLGLDLVFSKKVDSEPDEPAALLSGNRPLVRVLQAAIAEDAKERLGVTAVEAKRQAQQALQTLLGYLKDHSEDASDPPEHVIVFDEAQRAWDADTGLKLLGRRKSEPELFLEIMGRLDWACLVCLVGPCQEINRGEGGLALWGEALRHHPEWDAHISETMLRGSAGLIGLLDGQSDDELIPEVHADLHLRSNLRAHRNPDHGRWVSALLSSDLRKASEIARSLDGPPAFVTRNLDDGKRWLRSRCRGNHRIGLLASSGAVRLVAEGVPPSPMSNELDRVVHWFLRPSDDFRSSNSLEVPLSEFVSQGLEIDYACLCWGNDLVWRDDNWHPRKMRAPRWTNIASHEASQHRINAYRVLLTRARIGTVIFVPIGAADDPTRTTQEFDRICSALLDSGCRTLPDSN</sequence>
<dbReference type="RefSeq" id="WP_222405479.1">
    <property type="nucleotide sequence ID" value="NZ_JAHVKP010000001.1"/>
</dbReference>